<dbReference type="Pfam" id="PF13416">
    <property type="entry name" value="SBP_bac_8"/>
    <property type="match status" value="1"/>
</dbReference>
<dbReference type="Proteomes" id="UP000565572">
    <property type="component" value="Unassembled WGS sequence"/>
</dbReference>
<dbReference type="InterPro" id="IPR006059">
    <property type="entry name" value="SBP"/>
</dbReference>
<dbReference type="EMBL" id="JACHZG010000017">
    <property type="protein sequence ID" value="MBB3329150.1"/>
    <property type="molecule type" value="Genomic_DNA"/>
</dbReference>
<evidence type="ECO:0000313" key="2">
    <source>
        <dbReference type="EMBL" id="MBB3329150.1"/>
    </source>
</evidence>
<feature type="chain" id="PRO_5031265066" evidence="1">
    <location>
        <begin position="32"/>
        <end position="448"/>
    </location>
</feature>
<sequence>MSGPTATSFARAALSRRTLLAGAVGAGALFAAGCGSGSSGGEAGGPVTLRMAWYGGEARTKKYGTILDSYQAANPTVTVKREAAEWDKYWERIATQTAARDLPDVVHFTNMQLREFASNGQLLELNEDNTKGALDLSTLDPALLEAGKVDGKLYSVPTGSLILSTVANLGLLQGTGVTLPEAGAEWTWDDFREQGRKAVAKLGSGTWFVLDFGSSTRILTAFMMSRGKTLFDVAQQPPSLGFERQDLVDWLAYWEGLRQDGIAPPPSVTAEQQGLPFEADLFAKEKAAVYLHTSNTLTNYQKYTKGELVLRRLPHAAGGSAAVDYFFSVSMAVPASSKNPQEAAKVISYFLNDPTAVQTYAGEFGPPGSAAGREILRKAAQVDGQKVIDFTDSEIKLGAVADQNWPRGGQQLNDVVLGQANDQVAFGKASPEAAADEALAKLKDALSR</sequence>
<dbReference type="Gene3D" id="3.40.190.10">
    <property type="entry name" value="Periplasmic binding protein-like II"/>
    <property type="match status" value="2"/>
</dbReference>
<accession>A0A7W5P913</accession>
<dbReference type="InterPro" id="IPR006311">
    <property type="entry name" value="TAT_signal"/>
</dbReference>
<comment type="caution">
    <text evidence="2">The sequence shown here is derived from an EMBL/GenBank/DDBJ whole genome shotgun (WGS) entry which is preliminary data.</text>
</comment>
<organism evidence="2 3">
    <name type="scientific">Microlunatus antarcticus</name>
    <dbReference type="NCBI Taxonomy" id="53388"/>
    <lineage>
        <taxon>Bacteria</taxon>
        <taxon>Bacillati</taxon>
        <taxon>Actinomycetota</taxon>
        <taxon>Actinomycetes</taxon>
        <taxon>Propionibacteriales</taxon>
        <taxon>Propionibacteriaceae</taxon>
        <taxon>Microlunatus</taxon>
    </lineage>
</organism>
<feature type="signal peptide" evidence="1">
    <location>
        <begin position="1"/>
        <end position="31"/>
    </location>
</feature>
<proteinExistence type="predicted"/>
<keyword evidence="2" id="KW-0762">Sugar transport</keyword>
<dbReference type="PANTHER" id="PTHR43649">
    <property type="entry name" value="ARABINOSE-BINDING PROTEIN-RELATED"/>
    <property type="match status" value="1"/>
</dbReference>
<dbReference type="AlphaFoldDB" id="A0A7W5P913"/>
<keyword evidence="3" id="KW-1185">Reference proteome</keyword>
<protein>
    <submittedName>
        <fullName evidence="2">Multiple sugar transport system substrate-binding protein</fullName>
    </submittedName>
</protein>
<evidence type="ECO:0000313" key="3">
    <source>
        <dbReference type="Proteomes" id="UP000565572"/>
    </source>
</evidence>
<dbReference type="SUPFAM" id="SSF53850">
    <property type="entry name" value="Periplasmic binding protein-like II"/>
    <property type="match status" value="1"/>
</dbReference>
<keyword evidence="1" id="KW-0732">Signal</keyword>
<name>A0A7W5P913_9ACTN</name>
<reference evidence="2 3" key="1">
    <citation type="submission" date="2020-08" db="EMBL/GenBank/DDBJ databases">
        <title>Sequencing the genomes of 1000 actinobacteria strains.</title>
        <authorList>
            <person name="Klenk H.-P."/>
        </authorList>
    </citation>
    <scope>NUCLEOTIDE SEQUENCE [LARGE SCALE GENOMIC DNA]</scope>
    <source>
        <strain evidence="2 3">DSM 11053</strain>
    </source>
</reference>
<gene>
    <name evidence="2" type="ORF">FHX39_004148</name>
</gene>
<evidence type="ECO:0000256" key="1">
    <source>
        <dbReference type="SAM" id="SignalP"/>
    </source>
</evidence>
<dbReference type="InterPro" id="IPR050490">
    <property type="entry name" value="Bact_solute-bd_prot1"/>
</dbReference>
<keyword evidence="2" id="KW-0813">Transport</keyword>
<dbReference type="PANTHER" id="PTHR43649:SF30">
    <property type="entry name" value="ABC TRANSPORTER SUBSTRATE-BINDING PROTEIN"/>
    <property type="match status" value="1"/>
</dbReference>
<dbReference type="RefSeq" id="WP_183342799.1">
    <property type="nucleotide sequence ID" value="NZ_JACHZG010000017.1"/>
</dbReference>
<dbReference type="PROSITE" id="PS51318">
    <property type="entry name" value="TAT"/>
    <property type="match status" value="1"/>
</dbReference>